<evidence type="ECO:0000313" key="5">
    <source>
        <dbReference type="Proteomes" id="UP000440578"/>
    </source>
</evidence>
<dbReference type="AlphaFoldDB" id="A0A6A4V878"/>
<dbReference type="InterPro" id="IPR049629">
    <property type="entry name" value="DPY30_SDC1_DD"/>
</dbReference>
<reference evidence="4 5" key="1">
    <citation type="submission" date="2019-07" db="EMBL/GenBank/DDBJ databases">
        <title>Draft genome assembly of a fouling barnacle, Amphibalanus amphitrite (Darwin, 1854): The first reference genome for Thecostraca.</title>
        <authorList>
            <person name="Kim W."/>
        </authorList>
    </citation>
    <scope>NUCLEOTIDE SEQUENCE [LARGE SCALE GENOMIC DNA]</scope>
    <source>
        <strain evidence="4">SNU_AA5</strain>
        <tissue evidence="4">Soma without cirri and trophi</tissue>
    </source>
</reference>
<dbReference type="FunFam" id="1.20.890.10:FF:000003">
    <property type="entry name" value="protein dpy-30 homolog"/>
    <property type="match status" value="1"/>
</dbReference>
<protein>
    <submittedName>
        <fullName evidence="4">Protein dpy-30</fullName>
    </submittedName>
</protein>
<evidence type="ECO:0000256" key="1">
    <source>
        <dbReference type="ARBA" id="ARBA00004123"/>
    </source>
</evidence>
<dbReference type="CDD" id="cd22965">
    <property type="entry name" value="DD_DPY30_SDC1"/>
    <property type="match status" value="1"/>
</dbReference>
<name>A0A6A4V878_AMPAM</name>
<dbReference type="GO" id="GO:0005634">
    <property type="term" value="C:nucleus"/>
    <property type="evidence" value="ECO:0007669"/>
    <property type="project" value="UniProtKB-SubCell"/>
</dbReference>
<keyword evidence="3" id="KW-0539">Nucleus</keyword>
<comment type="subcellular location">
    <subcellularLocation>
        <location evidence="1">Nucleus</location>
    </subcellularLocation>
</comment>
<accession>A0A6A4V878</accession>
<comment type="similarity">
    <text evidence="2">Belongs to the dpy-30 family.</text>
</comment>
<proteinExistence type="inferred from homology"/>
<dbReference type="Gene3D" id="1.20.890.10">
    <property type="entry name" value="cAMP-dependent protein kinase regulatory subunit, dimerization-anchoring domain"/>
    <property type="match status" value="1"/>
</dbReference>
<dbReference type="InterPro" id="IPR007858">
    <property type="entry name" value="Dpy-30_motif"/>
</dbReference>
<evidence type="ECO:0000256" key="3">
    <source>
        <dbReference type="ARBA" id="ARBA00023242"/>
    </source>
</evidence>
<dbReference type="Pfam" id="PF05186">
    <property type="entry name" value="Dpy-30"/>
    <property type="match status" value="1"/>
</dbReference>
<comment type="caution">
    <text evidence="4">The sequence shown here is derived from an EMBL/GenBank/DDBJ whole genome shotgun (WGS) entry which is preliminary data.</text>
</comment>
<dbReference type="EMBL" id="VIIS01002170">
    <property type="protein sequence ID" value="KAF0287744.1"/>
    <property type="molecule type" value="Genomic_DNA"/>
</dbReference>
<gene>
    <name evidence="4" type="primary">Dpy30_0</name>
    <name evidence="4" type="ORF">FJT64_013862</name>
</gene>
<evidence type="ECO:0000256" key="2">
    <source>
        <dbReference type="ARBA" id="ARBA00010849"/>
    </source>
</evidence>
<evidence type="ECO:0000313" key="4">
    <source>
        <dbReference type="EMBL" id="KAF0287744.1"/>
    </source>
</evidence>
<keyword evidence="5" id="KW-1185">Reference proteome</keyword>
<sequence length="102" mass="10912">MTPPQTASIADLAARHVTTISRGIHQKAVAAEKASENGAKKSRLDLQSLPTRQYLDQTVVPALQQALSVLSKERPPDPIEFLATFLLKNKSQYDGSSGAGPS</sequence>
<dbReference type="Proteomes" id="UP000440578">
    <property type="component" value="Unassembled WGS sequence"/>
</dbReference>
<organism evidence="4 5">
    <name type="scientific">Amphibalanus amphitrite</name>
    <name type="common">Striped barnacle</name>
    <name type="synonym">Balanus amphitrite</name>
    <dbReference type="NCBI Taxonomy" id="1232801"/>
    <lineage>
        <taxon>Eukaryota</taxon>
        <taxon>Metazoa</taxon>
        <taxon>Ecdysozoa</taxon>
        <taxon>Arthropoda</taxon>
        <taxon>Crustacea</taxon>
        <taxon>Multicrustacea</taxon>
        <taxon>Cirripedia</taxon>
        <taxon>Thoracica</taxon>
        <taxon>Thoracicalcarea</taxon>
        <taxon>Balanomorpha</taxon>
        <taxon>Balanoidea</taxon>
        <taxon>Balanidae</taxon>
        <taxon>Amphibalaninae</taxon>
        <taxon>Amphibalanus</taxon>
    </lineage>
</organism>
<dbReference type="OrthoDB" id="417678at2759"/>